<dbReference type="GO" id="GO:0006508">
    <property type="term" value="P:proteolysis"/>
    <property type="evidence" value="ECO:0007669"/>
    <property type="project" value="UniProtKB-KW"/>
</dbReference>
<dbReference type="PANTHER" id="PTHR47053">
    <property type="entry name" value="MUREIN DD-ENDOPEPTIDASE MEPH-RELATED"/>
    <property type="match status" value="1"/>
</dbReference>
<organism evidence="6">
    <name type="scientific">Methylobacterium bullatum</name>
    <dbReference type="NCBI Taxonomy" id="570505"/>
    <lineage>
        <taxon>Bacteria</taxon>
        <taxon>Pseudomonadati</taxon>
        <taxon>Pseudomonadota</taxon>
        <taxon>Alphaproteobacteria</taxon>
        <taxon>Hyphomicrobiales</taxon>
        <taxon>Methylobacteriaceae</taxon>
        <taxon>Methylobacterium</taxon>
    </lineage>
</organism>
<evidence type="ECO:0000256" key="4">
    <source>
        <dbReference type="ARBA" id="ARBA00022807"/>
    </source>
</evidence>
<gene>
    <name evidence="6" type="ORF">MBLL_01021</name>
</gene>
<dbReference type="InterPro" id="IPR041382">
    <property type="entry name" value="SH3_16"/>
</dbReference>
<protein>
    <submittedName>
        <fullName evidence="6">Dipeptidyl-peptidase 6</fullName>
        <ecNumber evidence="6">3.4.22.-</ecNumber>
    </submittedName>
</protein>
<dbReference type="Gene3D" id="3.90.1720.10">
    <property type="entry name" value="endopeptidase domain like (from Nostoc punctiforme)"/>
    <property type="match status" value="1"/>
</dbReference>
<evidence type="ECO:0000256" key="2">
    <source>
        <dbReference type="ARBA" id="ARBA00022670"/>
    </source>
</evidence>
<keyword evidence="2" id="KW-0645">Protease</keyword>
<dbReference type="SUPFAM" id="SSF54001">
    <property type="entry name" value="Cysteine proteinases"/>
    <property type="match status" value="1"/>
</dbReference>
<evidence type="ECO:0000313" key="6">
    <source>
        <dbReference type="EMBL" id="CAA2138189.1"/>
    </source>
</evidence>
<dbReference type="Gene3D" id="2.30.30.40">
    <property type="entry name" value="SH3 Domains"/>
    <property type="match status" value="1"/>
</dbReference>
<dbReference type="GO" id="GO:0008234">
    <property type="term" value="F:cysteine-type peptidase activity"/>
    <property type="evidence" value="ECO:0007669"/>
    <property type="project" value="UniProtKB-KW"/>
</dbReference>
<dbReference type="InterPro" id="IPR051202">
    <property type="entry name" value="Peptidase_C40"/>
</dbReference>
<evidence type="ECO:0000256" key="3">
    <source>
        <dbReference type="ARBA" id="ARBA00022801"/>
    </source>
</evidence>
<sequence length="303" mass="31946">MFPITDLTDARLVPARPDLADIRLRGRVDAARYVAGQSARLIAASAPLRRRPSGDAGIETEAVMGDPVTLYDTGEGFAFVQLENDGYVGYLPEAAIALDVPPPTHRVTALRTFLYPAANMKRPPLGHVSLGAGLGIAGREGDFLRLADGAHTFHDGAFADGAYVFADHCAPVGIVEPDPAATAERLVGTPYLWGGRTSLGLDCSGLVQLCLALAGIPSPRDADQQEAGLGTALPTRLDGLVRGDLVFWRGHVGMMLDETRLIHANGHHMTVAVEPLAGAVERIAEKSYGAATSIRRITPSVGS</sequence>
<evidence type="ECO:0000259" key="5">
    <source>
        <dbReference type="PROSITE" id="PS51935"/>
    </source>
</evidence>
<dbReference type="Pfam" id="PF00877">
    <property type="entry name" value="NLPC_P60"/>
    <property type="match status" value="1"/>
</dbReference>
<geneLocation type="plasmid" evidence="6">
    <name>1</name>
</geneLocation>
<dbReference type="EC" id="3.4.22.-" evidence="6"/>
<dbReference type="InterPro" id="IPR038765">
    <property type="entry name" value="Papain-like_cys_pep_sf"/>
</dbReference>
<name>A0A679JES6_9HYPH</name>
<dbReference type="InterPro" id="IPR000064">
    <property type="entry name" value="NLP_P60_dom"/>
</dbReference>
<evidence type="ECO:0000256" key="1">
    <source>
        <dbReference type="ARBA" id="ARBA00007074"/>
    </source>
</evidence>
<dbReference type="PROSITE" id="PS51935">
    <property type="entry name" value="NLPC_P60"/>
    <property type="match status" value="1"/>
</dbReference>
<dbReference type="EMBL" id="LR743510">
    <property type="protein sequence ID" value="CAA2138189.1"/>
    <property type="molecule type" value="Genomic_DNA"/>
</dbReference>
<dbReference type="PANTHER" id="PTHR47053:SF1">
    <property type="entry name" value="MUREIN DD-ENDOPEPTIDASE MEPH-RELATED"/>
    <property type="match status" value="1"/>
</dbReference>
<feature type="domain" description="NlpC/P60" evidence="5">
    <location>
        <begin position="172"/>
        <end position="298"/>
    </location>
</feature>
<keyword evidence="6" id="KW-0614">Plasmid</keyword>
<accession>A0A679JES6</accession>
<comment type="similarity">
    <text evidence="1">Belongs to the peptidase C40 family.</text>
</comment>
<proteinExistence type="inferred from homology"/>
<dbReference type="Pfam" id="PF18348">
    <property type="entry name" value="SH3_16"/>
    <property type="match status" value="1"/>
</dbReference>
<reference evidence="6" key="1">
    <citation type="submission" date="2019-12" db="EMBL/GenBank/DDBJ databases">
        <authorList>
            <person name="Cremers G."/>
        </authorList>
    </citation>
    <scope>NUCLEOTIDE SEQUENCE</scope>
    <source>
        <strain evidence="6">Mbul2</strain>
        <plasmid evidence="6">1</plasmid>
    </source>
</reference>
<dbReference type="AlphaFoldDB" id="A0A679JES6"/>
<keyword evidence="4" id="KW-0788">Thiol protease</keyword>
<keyword evidence="3 6" id="KW-0378">Hydrolase</keyword>